<evidence type="ECO:0008006" key="10">
    <source>
        <dbReference type="Google" id="ProtNLM"/>
    </source>
</evidence>
<dbReference type="GO" id="GO:0005737">
    <property type="term" value="C:cytoplasm"/>
    <property type="evidence" value="ECO:0007669"/>
    <property type="project" value="TreeGrafter"/>
</dbReference>
<organism evidence="8">
    <name type="scientific">Darwinula stevensoni</name>
    <dbReference type="NCBI Taxonomy" id="69355"/>
    <lineage>
        <taxon>Eukaryota</taxon>
        <taxon>Metazoa</taxon>
        <taxon>Ecdysozoa</taxon>
        <taxon>Arthropoda</taxon>
        <taxon>Crustacea</taxon>
        <taxon>Oligostraca</taxon>
        <taxon>Ostracoda</taxon>
        <taxon>Podocopa</taxon>
        <taxon>Podocopida</taxon>
        <taxon>Darwinulocopina</taxon>
        <taxon>Darwinuloidea</taxon>
        <taxon>Darwinulidae</taxon>
        <taxon>Darwinula</taxon>
    </lineage>
</organism>
<dbReference type="CDD" id="cd06450">
    <property type="entry name" value="DOPA_deC_like"/>
    <property type="match status" value="1"/>
</dbReference>
<dbReference type="InterPro" id="IPR017900">
    <property type="entry name" value="4Fe4S_Fe_S_CS"/>
</dbReference>
<keyword evidence="4 6" id="KW-0663">Pyridoxal phosphate</keyword>
<evidence type="ECO:0000313" key="8">
    <source>
        <dbReference type="EMBL" id="CAD7249604.1"/>
    </source>
</evidence>
<evidence type="ECO:0000256" key="3">
    <source>
        <dbReference type="ARBA" id="ARBA00022793"/>
    </source>
</evidence>
<accession>A0A7R9A8Z6</accession>
<dbReference type="PANTHER" id="PTHR45677">
    <property type="entry name" value="GLUTAMATE DECARBOXYLASE-RELATED"/>
    <property type="match status" value="1"/>
</dbReference>
<comment type="similarity">
    <text evidence="2 7">Belongs to the group II decarboxylase family.</text>
</comment>
<dbReference type="PROSITE" id="PS00198">
    <property type="entry name" value="4FE4S_FER_1"/>
    <property type="match status" value="1"/>
</dbReference>
<dbReference type="GO" id="GO:0016831">
    <property type="term" value="F:carboxy-lyase activity"/>
    <property type="evidence" value="ECO:0007669"/>
    <property type="project" value="UniProtKB-KW"/>
</dbReference>
<dbReference type="GO" id="GO:0030170">
    <property type="term" value="F:pyridoxal phosphate binding"/>
    <property type="evidence" value="ECO:0007669"/>
    <property type="project" value="InterPro"/>
</dbReference>
<evidence type="ECO:0000256" key="5">
    <source>
        <dbReference type="ARBA" id="ARBA00023239"/>
    </source>
</evidence>
<dbReference type="Pfam" id="PF00282">
    <property type="entry name" value="Pyridoxal_deC"/>
    <property type="match status" value="1"/>
</dbReference>
<dbReference type="EMBL" id="LR901901">
    <property type="protein sequence ID" value="CAD7249604.1"/>
    <property type="molecule type" value="Genomic_DNA"/>
</dbReference>
<comment type="cofactor">
    <cofactor evidence="1 6 7">
        <name>pyridoxal 5'-phosphate</name>
        <dbReference type="ChEBI" id="CHEBI:597326"/>
    </cofactor>
</comment>
<protein>
    <recommendedName>
        <fullName evidence="10">Glutamate decarboxylase</fullName>
    </recommendedName>
</protein>
<dbReference type="InterPro" id="IPR002129">
    <property type="entry name" value="PyrdxlP-dep_de-COase"/>
</dbReference>
<dbReference type="GO" id="GO:0019752">
    <property type="term" value="P:carboxylic acid metabolic process"/>
    <property type="evidence" value="ECO:0007669"/>
    <property type="project" value="InterPro"/>
</dbReference>
<evidence type="ECO:0000256" key="4">
    <source>
        <dbReference type="ARBA" id="ARBA00022898"/>
    </source>
</evidence>
<dbReference type="InterPro" id="IPR021115">
    <property type="entry name" value="Pyridoxal-P_BS"/>
</dbReference>
<evidence type="ECO:0000256" key="1">
    <source>
        <dbReference type="ARBA" id="ARBA00001933"/>
    </source>
</evidence>
<keyword evidence="3" id="KW-0210">Decarboxylase</keyword>
<keyword evidence="5 7" id="KW-0456">Lyase</keyword>
<proteinExistence type="inferred from homology"/>
<dbReference type="Gene3D" id="3.90.1150.170">
    <property type="match status" value="1"/>
</dbReference>
<evidence type="ECO:0000256" key="6">
    <source>
        <dbReference type="PIRSR" id="PIRSR602129-50"/>
    </source>
</evidence>
<name>A0A7R9A8Z6_9CRUS</name>
<evidence type="ECO:0000313" key="9">
    <source>
        <dbReference type="Proteomes" id="UP000677054"/>
    </source>
</evidence>
<dbReference type="EMBL" id="CAJPEV010002384">
    <property type="protein sequence ID" value="CAG0896725.1"/>
    <property type="molecule type" value="Genomic_DNA"/>
</dbReference>
<keyword evidence="9" id="KW-1185">Reference proteome</keyword>
<dbReference type="OrthoDB" id="392571at2759"/>
<dbReference type="InterPro" id="IPR015421">
    <property type="entry name" value="PyrdxlP-dep_Trfase_major"/>
</dbReference>
<dbReference type="Proteomes" id="UP000677054">
    <property type="component" value="Unassembled WGS sequence"/>
</dbReference>
<gene>
    <name evidence="8" type="ORF">DSTB1V02_LOCUS9393</name>
</gene>
<dbReference type="InterPro" id="IPR015424">
    <property type="entry name" value="PyrdxlP-dep_Trfase"/>
</dbReference>
<evidence type="ECO:0000256" key="7">
    <source>
        <dbReference type="RuleBase" id="RU000382"/>
    </source>
</evidence>
<dbReference type="SUPFAM" id="SSF53383">
    <property type="entry name" value="PLP-dependent transferases"/>
    <property type="match status" value="1"/>
</dbReference>
<dbReference type="PROSITE" id="PS00392">
    <property type="entry name" value="DDC_GAD_HDC_YDC"/>
    <property type="match status" value="1"/>
</dbReference>
<dbReference type="Gene3D" id="3.40.640.10">
    <property type="entry name" value="Type I PLP-dependent aspartate aminotransferase-like (Major domain)"/>
    <property type="match status" value="1"/>
</dbReference>
<sequence>MFSLVRRRVDLLCNSCTKCLISCPRTCSGDTSKNNRDGKNLPKPSTAGKYLREVLHMVINKRLVTGMIPPDHVLRFRHPQQLEEELDLSIGESGISKAEVVKTMKHVIDYSVKTCSPFMRNQLYGGADEIGLAASWLTDALNTNQHTYEVAPLFILYERAVVKKVLTLLGWDAGDGITAPGGAMANMYALPLARYKFFPDVKEKGMAHLKSLTIFTSQDSHYFVWKAAHWLGLGTENIVEVKTDKGGRMIPSVLEEEIREAKRKGKRPFLVNATSGTTVLGAMDPLEPISEICQSHDLWLHVDGAWGGSLLMSEKRRHLLKGVEAADSFTWNPYKMLGVPIQCSFFLTRHQGLLLECNAASATYLFQKDKFYDVSYDTGDKSIQCGRKVDAFKFWLMWKAHGDRGFQNLVENIFHCARYIRERMSDREGFRLVNPEGNVEEHCPNICFWYIPSSLRGLEETPDWFSRLHKVAPELKRRMLTKGSLMVSYQPLPHKGLVNFFRLTLTSTPRLTHEHMDFILDEFDALGSDIQIS</sequence>
<evidence type="ECO:0000256" key="2">
    <source>
        <dbReference type="ARBA" id="ARBA00009533"/>
    </source>
</evidence>
<dbReference type="PANTHER" id="PTHR45677:SF8">
    <property type="entry name" value="CYSTEINE SULFINIC ACID DECARBOXYLASE"/>
    <property type="match status" value="1"/>
</dbReference>
<reference evidence="8" key="1">
    <citation type="submission" date="2020-11" db="EMBL/GenBank/DDBJ databases">
        <authorList>
            <person name="Tran Van P."/>
        </authorList>
    </citation>
    <scope>NUCLEOTIDE SEQUENCE</scope>
</reference>
<feature type="modified residue" description="N6-(pyridoxal phosphate)lysine" evidence="6">
    <location>
        <position position="335"/>
    </location>
</feature>
<dbReference type="AlphaFoldDB" id="A0A7R9A8Z6"/>